<evidence type="ECO:0000313" key="1">
    <source>
        <dbReference type="EMBL" id="RLK53447.1"/>
    </source>
</evidence>
<dbReference type="AlphaFoldDB" id="A0A498CEI1"/>
<dbReference type="RefSeq" id="WP_259462178.1">
    <property type="nucleotide sequence ID" value="NZ_RCDC01000005.1"/>
</dbReference>
<name>A0A498CEI1_9GAMM</name>
<evidence type="ECO:0000313" key="2">
    <source>
        <dbReference type="Proteomes" id="UP000274786"/>
    </source>
</evidence>
<dbReference type="EMBL" id="RCDC01000005">
    <property type="protein sequence ID" value="RLK53447.1"/>
    <property type="molecule type" value="Genomic_DNA"/>
</dbReference>
<proteinExistence type="predicted"/>
<protein>
    <submittedName>
        <fullName evidence="1">Uncharacterized protein</fullName>
    </submittedName>
</protein>
<accession>A0A498CEI1</accession>
<comment type="caution">
    <text evidence="1">The sequence shown here is derived from an EMBL/GenBank/DDBJ whole genome shotgun (WGS) entry which is preliminary data.</text>
</comment>
<dbReference type="Proteomes" id="UP000274786">
    <property type="component" value="Unassembled WGS sequence"/>
</dbReference>
<gene>
    <name evidence="1" type="ORF">BCL79_2754</name>
</gene>
<reference evidence="1 2" key="1">
    <citation type="submission" date="2018-10" db="EMBL/GenBank/DDBJ databases">
        <title>Comparative analysis of microorganisms from saline springs in Andes Mountain Range, Colombia.</title>
        <authorList>
            <person name="Rubin E."/>
        </authorList>
    </citation>
    <scope>NUCLEOTIDE SEQUENCE [LARGE SCALE GENOMIC DNA]</scope>
    <source>
        <strain evidence="1 2">USBA GBX 843</strain>
    </source>
</reference>
<organism evidence="1 2">
    <name type="scientific">Stenotrophomonas rhizophila</name>
    <dbReference type="NCBI Taxonomy" id="216778"/>
    <lineage>
        <taxon>Bacteria</taxon>
        <taxon>Pseudomonadati</taxon>
        <taxon>Pseudomonadota</taxon>
        <taxon>Gammaproteobacteria</taxon>
        <taxon>Lysobacterales</taxon>
        <taxon>Lysobacteraceae</taxon>
        <taxon>Stenotrophomonas</taxon>
    </lineage>
</organism>
<sequence>MSVFDESRGYLREMREEPSSAVGEAAAVAAEVIHNDGFGEG</sequence>